<evidence type="ECO:0000313" key="4">
    <source>
        <dbReference type="EMBL" id="MFB9052732.1"/>
    </source>
</evidence>
<keyword evidence="1" id="KW-0677">Repeat</keyword>
<gene>
    <name evidence="4" type="ORF">ACFFVB_06520</name>
</gene>
<dbReference type="SUPFAM" id="SSF51445">
    <property type="entry name" value="(Trans)glycosidases"/>
    <property type="match status" value="1"/>
</dbReference>
<dbReference type="PROSITE" id="PS50853">
    <property type="entry name" value="FN3"/>
    <property type="match status" value="2"/>
</dbReference>
<dbReference type="Gene3D" id="3.20.20.80">
    <property type="entry name" value="Glycosidases"/>
    <property type="match status" value="1"/>
</dbReference>
<dbReference type="Pfam" id="PF00041">
    <property type="entry name" value="fn3"/>
    <property type="match status" value="2"/>
</dbReference>
<dbReference type="InterPro" id="IPR017853">
    <property type="entry name" value="GH"/>
</dbReference>
<dbReference type="SMART" id="SM00060">
    <property type="entry name" value="FN3"/>
    <property type="match status" value="3"/>
</dbReference>
<keyword evidence="2" id="KW-0732">Signal</keyword>
<dbReference type="SUPFAM" id="SSF49265">
    <property type="entry name" value="Fibronectin type III"/>
    <property type="match status" value="2"/>
</dbReference>
<name>A0ABV5EZW6_9FLAO</name>
<dbReference type="PANTHER" id="PTHR13817">
    <property type="entry name" value="TITIN"/>
    <property type="match status" value="1"/>
</dbReference>
<protein>
    <submittedName>
        <fullName evidence="4">Fibronectin type III domain-containing protein</fullName>
    </submittedName>
</protein>
<dbReference type="PANTHER" id="PTHR13817:SF166">
    <property type="entry name" value="NEURONAL IGCAM-RELATED"/>
    <property type="match status" value="1"/>
</dbReference>
<sequence>MPINIAEMDVRKLIFIFCLCLSVQAAFAQHNQGIIHIDSKNGHDIKIGSSGFNVRIADKSWSYLHPDFRQAVHDLNPGWLRYFSGTMGDAFSSATGQYDMDYAMMFDHPKQYLKGYRFTEVKGPHRIIDLYDLLSEINGKLVITINGFSETPEMTYELARFCKNNNIEVATWQFCNEPYFYVPHRERYWWNSGYDYAAKMKPHADAINKVFPDAFLSLNNTWDGIWGFMKEINTYQKEEGAYWNVFSKHSYAPHTGKKETVADAYRRANTKLIEATSKTAMSEIEDYTWKDVPMVITEFGVWNRPLNGIYSSIYNIEYVMRQLQHTNTWYVGAHEVSSKYAPKKNINAQIEEAFKNGKILNTDSIPTGINKTLEGKAYEIYHDVTNHSDFIFDSKVTGEFDAPGLHGALEIGSFTQAYRGINGYDYLVFTNRTAQSKDFDIVIDDVLLNKDVEVNYITADDIEVENTDIRQAVFKSGKISIPAFSVTVAKWSSKLVTKPAIPTIYKGEILDKAIKLTWGAIENVNHYTIYYSEDPNDLNKNIKVKGNSVNTIKINKLKKDATYYFKMVAENKQGVSAFSNQIRLVTSLPETPEIFKTSRRNDTATIFWSSVADASGYTLRYVNENTGEAVLIETNNVFGYRVEGLAYNVPYHFYIAAHNGLGRGGFSKASKVVLSEKVPFSPRNVSAVSAEDGSVLVNWIEQDSILPETTYNVYRGKELHNYQKIASGIKGSFYRDLSVEKETIYFYTVKAETSVGESNFYPNTATLFSSDDEYEIKITSTEKQDGGFLFEVKYKNILLDGEYSYGLKIENISYLTVEEQLIKGQDFSSDSKTFKVFVPNSALAKKSKYAIKAFINTNGKSLYSKLPNKNIQTD</sequence>
<dbReference type="EMBL" id="JBHMEZ010000003">
    <property type="protein sequence ID" value="MFB9052732.1"/>
    <property type="molecule type" value="Genomic_DNA"/>
</dbReference>
<dbReference type="Proteomes" id="UP001589605">
    <property type="component" value="Unassembled WGS sequence"/>
</dbReference>
<reference evidence="4 5" key="1">
    <citation type="submission" date="2024-09" db="EMBL/GenBank/DDBJ databases">
        <authorList>
            <person name="Sun Q."/>
            <person name="Mori K."/>
        </authorList>
    </citation>
    <scope>NUCLEOTIDE SEQUENCE [LARGE SCALE GENOMIC DNA]</scope>
    <source>
        <strain evidence="4 5">CECT 8286</strain>
    </source>
</reference>
<feature type="domain" description="Fibronectin type-III" evidence="3">
    <location>
        <begin position="498"/>
        <end position="590"/>
    </location>
</feature>
<evidence type="ECO:0000259" key="3">
    <source>
        <dbReference type="PROSITE" id="PS50853"/>
    </source>
</evidence>
<feature type="domain" description="Fibronectin type-III" evidence="3">
    <location>
        <begin position="591"/>
        <end position="677"/>
    </location>
</feature>
<evidence type="ECO:0000313" key="5">
    <source>
        <dbReference type="Proteomes" id="UP001589605"/>
    </source>
</evidence>
<dbReference type="InterPro" id="IPR013783">
    <property type="entry name" value="Ig-like_fold"/>
</dbReference>
<feature type="signal peptide" evidence="2">
    <location>
        <begin position="1"/>
        <end position="28"/>
    </location>
</feature>
<evidence type="ECO:0000256" key="2">
    <source>
        <dbReference type="SAM" id="SignalP"/>
    </source>
</evidence>
<dbReference type="CDD" id="cd00063">
    <property type="entry name" value="FN3"/>
    <property type="match status" value="3"/>
</dbReference>
<evidence type="ECO:0000256" key="1">
    <source>
        <dbReference type="ARBA" id="ARBA00022737"/>
    </source>
</evidence>
<dbReference type="InterPro" id="IPR050964">
    <property type="entry name" value="Striated_Muscle_Regulatory"/>
</dbReference>
<dbReference type="InterPro" id="IPR003961">
    <property type="entry name" value="FN3_dom"/>
</dbReference>
<proteinExistence type="predicted"/>
<organism evidence="4 5">
    <name type="scientific">Formosa undariae</name>
    <dbReference type="NCBI Taxonomy" id="1325436"/>
    <lineage>
        <taxon>Bacteria</taxon>
        <taxon>Pseudomonadati</taxon>
        <taxon>Bacteroidota</taxon>
        <taxon>Flavobacteriia</taxon>
        <taxon>Flavobacteriales</taxon>
        <taxon>Flavobacteriaceae</taxon>
        <taxon>Formosa</taxon>
    </lineage>
</organism>
<dbReference type="Gene3D" id="2.60.40.10">
    <property type="entry name" value="Immunoglobulins"/>
    <property type="match status" value="3"/>
</dbReference>
<dbReference type="RefSeq" id="WP_382381912.1">
    <property type="nucleotide sequence ID" value="NZ_JBHMEZ010000003.1"/>
</dbReference>
<dbReference type="InterPro" id="IPR036116">
    <property type="entry name" value="FN3_sf"/>
</dbReference>
<accession>A0ABV5EZW6</accession>
<feature type="chain" id="PRO_5047419609" evidence="2">
    <location>
        <begin position="29"/>
        <end position="874"/>
    </location>
</feature>
<comment type="caution">
    <text evidence="4">The sequence shown here is derived from an EMBL/GenBank/DDBJ whole genome shotgun (WGS) entry which is preliminary data.</text>
</comment>
<keyword evidence="5" id="KW-1185">Reference proteome</keyword>